<reference evidence="1" key="1">
    <citation type="journal article" date="2015" name="Nature">
        <title>Complex archaea that bridge the gap between prokaryotes and eukaryotes.</title>
        <authorList>
            <person name="Spang A."/>
            <person name="Saw J.H."/>
            <person name="Jorgensen S.L."/>
            <person name="Zaremba-Niedzwiedzka K."/>
            <person name="Martijn J."/>
            <person name="Lind A.E."/>
            <person name="van Eijk R."/>
            <person name="Schleper C."/>
            <person name="Guy L."/>
            <person name="Ettema T.J."/>
        </authorList>
    </citation>
    <scope>NUCLEOTIDE SEQUENCE</scope>
</reference>
<gene>
    <name evidence="1" type="ORF">LCGC14_1507920</name>
</gene>
<name>A0A0F9M3L3_9ZZZZ</name>
<dbReference type="EMBL" id="LAZR01011032">
    <property type="protein sequence ID" value="KKM63792.1"/>
    <property type="molecule type" value="Genomic_DNA"/>
</dbReference>
<accession>A0A0F9M3L3</accession>
<protein>
    <recommendedName>
        <fullName evidence="2">PD-(D/E)XK endonuclease-like domain-containing protein</fullName>
    </recommendedName>
</protein>
<comment type="caution">
    <text evidence="1">The sequence shown here is derived from an EMBL/GenBank/DDBJ whole genome shotgun (WGS) entry which is preliminary data.</text>
</comment>
<evidence type="ECO:0000313" key="1">
    <source>
        <dbReference type="EMBL" id="KKM63792.1"/>
    </source>
</evidence>
<evidence type="ECO:0008006" key="2">
    <source>
        <dbReference type="Google" id="ProtNLM"/>
    </source>
</evidence>
<dbReference type="AlphaFoldDB" id="A0A0F9M3L3"/>
<proteinExistence type="predicted"/>
<sequence>MSLTSFVGNKDVRERFKQEFPSPKFSVQKPLLAPPLTKHYFLVGTAFDYLLRFYLKRLNPQAVETRWVAENAVTVLFMYKDGFAIHGDTGEAEVVAEPTPDKADAAIFQKINAILSEAKKAYQLYLKTGEIIKPLLTSAMLLANLDIIYRTGRLKDYVELDTVSDEDIKDLTNLIQIVTPKLFKAKKVCVLNPTFGEASKLVGGADADLIIDDTLIDIKTTKKLELPRKYFDQLIGYYCLYRIGGIDGLPQDCEIKNLAVYFSRHAYLHLIPVKDCIGQVNFQKFLKWFKERARK</sequence>
<organism evidence="1">
    <name type="scientific">marine sediment metagenome</name>
    <dbReference type="NCBI Taxonomy" id="412755"/>
    <lineage>
        <taxon>unclassified sequences</taxon>
        <taxon>metagenomes</taxon>
        <taxon>ecological metagenomes</taxon>
    </lineage>
</organism>